<evidence type="ECO:0000313" key="3">
    <source>
        <dbReference type="Proteomes" id="UP000235388"/>
    </source>
</evidence>
<accession>A0A2N5SK68</accession>
<dbReference type="EMBL" id="PGCJ01000944">
    <property type="protein sequence ID" value="PLW13604.1"/>
    <property type="molecule type" value="Genomic_DNA"/>
</dbReference>
<protein>
    <submittedName>
        <fullName evidence="2">Uncharacterized protein</fullName>
    </submittedName>
</protein>
<reference evidence="2 3" key="1">
    <citation type="submission" date="2017-11" db="EMBL/GenBank/DDBJ databases">
        <title>De novo assembly and phasing of dikaryotic genomes from two isolates of Puccinia coronata f. sp. avenae, the causal agent of oat crown rust.</title>
        <authorList>
            <person name="Miller M.E."/>
            <person name="Zhang Y."/>
            <person name="Omidvar V."/>
            <person name="Sperschneider J."/>
            <person name="Schwessinger B."/>
            <person name="Raley C."/>
            <person name="Palmer J.M."/>
            <person name="Garnica D."/>
            <person name="Upadhyaya N."/>
            <person name="Rathjen J."/>
            <person name="Taylor J.M."/>
            <person name="Park R.F."/>
            <person name="Dodds P.N."/>
            <person name="Hirsch C.D."/>
            <person name="Kianian S.F."/>
            <person name="Figueroa M."/>
        </authorList>
    </citation>
    <scope>NUCLEOTIDE SEQUENCE [LARGE SCALE GENOMIC DNA]</scope>
    <source>
        <strain evidence="2">12NC29</strain>
    </source>
</reference>
<organism evidence="2 3">
    <name type="scientific">Puccinia coronata f. sp. avenae</name>
    <dbReference type="NCBI Taxonomy" id="200324"/>
    <lineage>
        <taxon>Eukaryota</taxon>
        <taxon>Fungi</taxon>
        <taxon>Dikarya</taxon>
        <taxon>Basidiomycota</taxon>
        <taxon>Pucciniomycotina</taxon>
        <taxon>Pucciniomycetes</taxon>
        <taxon>Pucciniales</taxon>
        <taxon>Pucciniaceae</taxon>
        <taxon>Puccinia</taxon>
    </lineage>
</organism>
<name>A0A2N5SK68_9BASI</name>
<gene>
    <name evidence="2" type="ORF">PCANC_16335</name>
</gene>
<dbReference type="Proteomes" id="UP000235388">
    <property type="component" value="Unassembled WGS sequence"/>
</dbReference>
<evidence type="ECO:0000313" key="2">
    <source>
        <dbReference type="EMBL" id="PLW13604.1"/>
    </source>
</evidence>
<keyword evidence="3" id="KW-1185">Reference proteome</keyword>
<comment type="caution">
    <text evidence="2">The sequence shown here is derived from an EMBL/GenBank/DDBJ whole genome shotgun (WGS) entry which is preliminary data.</text>
</comment>
<sequence length="113" mass="12721">MDRNSRPVALRRRAEDLPGSSPGGVRPVEELDEEPLPPNPTVHGKRRNEPRWAEVMQRFAPDIQIQAYRANLQAFQQALTRVDAATVHILHKLNLQALVATSALRTMLKVMPP</sequence>
<evidence type="ECO:0000256" key="1">
    <source>
        <dbReference type="SAM" id="MobiDB-lite"/>
    </source>
</evidence>
<dbReference type="AlphaFoldDB" id="A0A2N5SK68"/>
<feature type="region of interest" description="Disordered" evidence="1">
    <location>
        <begin position="1"/>
        <end position="49"/>
    </location>
</feature>
<proteinExistence type="predicted"/>